<feature type="binding site" evidence="7">
    <location>
        <begin position="262"/>
        <end position="265"/>
    </location>
    <ligand>
        <name>GTP</name>
        <dbReference type="ChEBI" id="CHEBI:37565"/>
    </ligand>
</feature>
<feature type="binding site" evidence="7">
    <location>
        <begin position="240"/>
        <end position="244"/>
    </location>
    <ligand>
        <name>GTP</name>
        <dbReference type="ChEBI" id="CHEBI:37565"/>
    </ligand>
</feature>
<dbReference type="GO" id="GO:0043022">
    <property type="term" value="F:ribosome binding"/>
    <property type="evidence" value="ECO:0007669"/>
    <property type="project" value="TreeGrafter"/>
</dbReference>
<evidence type="ECO:0000313" key="12">
    <source>
        <dbReference type="Proteomes" id="UP000019591"/>
    </source>
</evidence>
<dbReference type="Pfam" id="PF01926">
    <property type="entry name" value="MMR_HSR1"/>
    <property type="match status" value="1"/>
</dbReference>
<dbReference type="Pfam" id="PF13167">
    <property type="entry name" value="GTP-bdg_N"/>
    <property type="match status" value="1"/>
</dbReference>
<keyword evidence="4 8" id="KW-0460">Magnesium</keyword>
<dbReference type="OrthoDB" id="9812272at2"/>
<dbReference type="GO" id="GO:0003924">
    <property type="term" value="F:GTPase activity"/>
    <property type="evidence" value="ECO:0007669"/>
    <property type="project" value="UniProtKB-UniRule"/>
</dbReference>
<evidence type="ECO:0000256" key="2">
    <source>
        <dbReference type="ARBA" id="ARBA00022723"/>
    </source>
</evidence>
<dbReference type="InterPro" id="IPR030394">
    <property type="entry name" value="G_HFLX_dom"/>
</dbReference>
<evidence type="ECO:0000256" key="3">
    <source>
        <dbReference type="ARBA" id="ARBA00022741"/>
    </source>
</evidence>
<evidence type="ECO:0000256" key="5">
    <source>
        <dbReference type="ARBA" id="ARBA00023134"/>
    </source>
</evidence>
<feature type="domain" description="Hflx-type G" evidence="10">
    <location>
        <begin position="201"/>
        <end position="371"/>
    </location>
</feature>
<evidence type="ECO:0000313" key="11">
    <source>
        <dbReference type="EMBL" id="AHM56290.1"/>
    </source>
</evidence>
<feature type="binding site" evidence="7">
    <location>
        <begin position="328"/>
        <end position="331"/>
    </location>
    <ligand>
        <name>GTP</name>
        <dbReference type="ChEBI" id="CHEBI:37565"/>
    </ligand>
</feature>
<keyword evidence="3 6" id="KW-0547">Nucleotide-binding</keyword>
<dbReference type="PATRIC" id="fig|1286171.3.peg.941"/>
<dbReference type="InterPro" id="IPR016496">
    <property type="entry name" value="GTPase_HflX"/>
</dbReference>
<dbReference type="CDD" id="cd01878">
    <property type="entry name" value="HflX"/>
    <property type="match status" value="1"/>
</dbReference>
<dbReference type="Gene3D" id="6.10.250.2860">
    <property type="match status" value="1"/>
</dbReference>
<dbReference type="InterPro" id="IPR032305">
    <property type="entry name" value="GTP-bd_M"/>
</dbReference>
<sequence length="426" mass="48372">MEEKKEKILIVGLNITDIKKKSQFEMEASMDELEELVEAAGGEVVARLTQNRPSRDAAYYIGTGKAEEVRDYVEKLEADMVVFNDELSGVQIRNLEDAVGVTVLDRTALILDIFAQRALSREGKMQVELAQLKYRRSRLIGLGKQLSRTGGGIGTRGPGEKKLETDRRHIEGRINDIKKELADVRRNREVQRGQRMKANVPIVALVGYTNAGKSSLLNSLIKTHREYSAEKEVFSKDMLFATLDVTLRKAVLPSGKEFLVTDTVGFVSNLPHDLVEAFKATLEEVKYADLIVHVVDASNENYDMQMDTTLDILKQLDSLDKDIITVFNKMDKMGFEADYPKQEDMVFISCKTGYNMDLLVDMIEKKLLKSFTKAKLLIPFERGDIFNSIQKKSQVEHFEYVENGISVTALLSDEDYNRYREFVLEQ</sequence>
<dbReference type="GO" id="GO:0046872">
    <property type="term" value="F:metal ion binding"/>
    <property type="evidence" value="ECO:0007669"/>
    <property type="project" value="UniProtKB-KW"/>
</dbReference>
<dbReference type="PANTHER" id="PTHR10229:SF0">
    <property type="entry name" value="GTP-BINDING PROTEIN 6-RELATED"/>
    <property type="match status" value="1"/>
</dbReference>
<dbReference type="Pfam" id="PF16360">
    <property type="entry name" value="GTP-bdg_M"/>
    <property type="match status" value="1"/>
</dbReference>
<evidence type="ECO:0000256" key="9">
    <source>
        <dbReference type="SAM" id="Coils"/>
    </source>
</evidence>
<dbReference type="PANTHER" id="PTHR10229">
    <property type="entry name" value="GTP-BINDING PROTEIN HFLX"/>
    <property type="match status" value="1"/>
</dbReference>
<dbReference type="PRINTS" id="PR00326">
    <property type="entry name" value="GTP1OBG"/>
</dbReference>
<evidence type="ECO:0000256" key="4">
    <source>
        <dbReference type="ARBA" id="ARBA00022842"/>
    </source>
</evidence>
<dbReference type="InterPro" id="IPR006073">
    <property type="entry name" value="GTP-bd"/>
</dbReference>
<feature type="binding site" evidence="8">
    <location>
        <position position="214"/>
    </location>
    <ligand>
        <name>Mg(2+)</name>
        <dbReference type="ChEBI" id="CHEBI:18420"/>
    </ligand>
</feature>
<dbReference type="Gene3D" id="3.40.50.11060">
    <property type="entry name" value="GTPase HflX, N-terminal domain"/>
    <property type="match status" value="1"/>
</dbReference>
<reference evidence="11 12" key="1">
    <citation type="journal article" date="2014" name="Genome Announc.">
        <title>Complete Genome Sequence of Amino Acid-Utilizing Eubacterium acidaminophilum al-2 (DSM 3953).</title>
        <authorList>
            <person name="Poehlein A."/>
            <person name="Andreesen J.R."/>
            <person name="Daniel R."/>
        </authorList>
    </citation>
    <scope>NUCLEOTIDE SEQUENCE [LARGE SCALE GENOMIC DNA]</scope>
    <source>
        <strain evidence="11 12">DSM 3953</strain>
    </source>
</reference>
<dbReference type="HAMAP" id="MF_00900">
    <property type="entry name" value="GTPase_HflX"/>
    <property type="match status" value="1"/>
</dbReference>
<comment type="subunit">
    <text evidence="6">Monomer. Associates with the 50S ribosomal subunit.</text>
</comment>
<keyword evidence="9" id="KW-0175">Coiled coil</keyword>
<name>W8T600_PEPAC</name>
<keyword evidence="1 6" id="KW-0963">Cytoplasm</keyword>
<evidence type="ECO:0000256" key="7">
    <source>
        <dbReference type="PIRSR" id="PIRSR006809-1"/>
    </source>
</evidence>
<keyword evidence="2 8" id="KW-0479">Metal-binding</keyword>
<dbReference type="PIRSF" id="PIRSF006809">
    <property type="entry name" value="GTP-binding_hflX_prd"/>
    <property type="match status" value="1"/>
</dbReference>
<dbReference type="NCBIfam" id="TIGR03156">
    <property type="entry name" value="GTP_HflX"/>
    <property type="match status" value="1"/>
</dbReference>
<evidence type="ECO:0000256" key="1">
    <source>
        <dbReference type="ARBA" id="ARBA00022490"/>
    </source>
</evidence>
<dbReference type="InterPro" id="IPR027417">
    <property type="entry name" value="P-loop_NTPase"/>
</dbReference>
<accession>W8T600</accession>
<dbReference type="EMBL" id="CP007452">
    <property type="protein sequence ID" value="AHM56290.1"/>
    <property type="molecule type" value="Genomic_DNA"/>
</dbReference>
<feature type="binding site" evidence="8">
    <location>
        <position position="242"/>
    </location>
    <ligand>
        <name>Mg(2+)</name>
        <dbReference type="ChEBI" id="CHEBI:18420"/>
    </ligand>
</feature>
<dbReference type="RefSeq" id="WP_025435301.1">
    <property type="nucleotide sequence ID" value="NZ_CP007452.1"/>
</dbReference>
<comment type="cofactor">
    <cofactor evidence="8">
        <name>Mg(2+)</name>
        <dbReference type="ChEBI" id="CHEBI:18420"/>
    </cofactor>
</comment>
<dbReference type="InterPro" id="IPR025121">
    <property type="entry name" value="GTPase_HflX_N"/>
</dbReference>
<comment type="similarity">
    <text evidence="6">Belongs to the TRAFAC class OBG-HflX-like GTPase superfamily. HflX GTPase family.</text>
</comment>
<dbReference type="KEGG" id="eac:EAL2_c09910"/>
<keyword evidence="5 6" id="KW-0342">GTP-binding</keyword>
<proteinExistence type="inferred from homology"/>
<organism evidence="11 12">
    <name type="scientific">Peptoclostridium acidaminophilum DSM 3953</name>
    <dbReference type="NCBI Taxonomy" id="1286171"/>
    <lineage>
        <taxon>Bacteria</taxon>
        <taxon>Bacillati</taxon>
        <taxon>Bacillota</taxon>
        <taxon>Clostridia</taxon>
        <taxon>Peptostreptococcales</taxon>
        <taxon>Peptoclostridiaceae</taxon>
        <taxon>Peptoclostridium</taxon>
    </lineage>
</organism>
<evidence type="ECO:0000256" key="8">
    <source>
        <dbReference type="PIRSR" id="PIRSR006809-2"/>
    </source>
</evidence>
<feature type="coiled-coil region" evidence="9">
    <location>
        <begin position="160"/>
        <end position="194"/>
    </location>
</feature>
<dbReference type="PROSITE" id="PS51705">
    <property type="entry name" value="G_HFLX"/>
    <property type="match status" value="1"/>
</dbReference>
<evidence type="ECO:0000256" key="6">
    <source>
        <dbReference type="HAMAP-Rule" id="MF_00900"/>
    </source>
</evidence>
<keyword evidence="12" id="KW-1185">Reference proteome</keyword>
<feature type="binding site" evidence="7">
    <location>
        <begin position="207"/>
        <end position="214"/>
    </location>
    <ligand>
        <name>GTP</name>
        <dbReference type="ChEBI" id="CHEBI:37565"/>
    </ligand>
</feature>
<dbReference type="GO" id="GO:0005737">
    <property type="term" value="C:cytoplasm"/>
    <property type="evidence" value="ECO:0007669"/>
    <property type="project" value="UniProtKB-SubCell"/>
</dbReference>
<comment type="subcellular location">
    <subcellularLocation>
        <location evidence="6">Cytoplasm</location>
    </subcellularLocation>
    <text evidence="6">May associate with membranes.</text>
</comment>
<gene>
    <name evidence="11" type="primary">ynbA</name>
    <name evidence="6" type="synonym">hflX</name>
    <name evidence="11" type="ORF">EAL2_c09910</name>
</gene>
<dbReference type="FunFam" id="3.40.50.11060:FF:000001">
    <property type="entry name" value="GTPase HflX"/>
    <property type="match status" value="1"/>
</dbReference>
<dbReference type="Gene3D" id="3.40.50.300">
    <property type="entry name" value="P-loop containing nucleotide triphosphate hydrolases"/>
    <property type="match status" value="1"/>
</dbReference>
<evidence type="ECO:0000259" key="10">
    <source>
        <dbReference type="PROSITE" id="PS51705"/>
    </source>
</evidence>
<dbReference type="GO" id="GO:0005525">
    <property type="term" value="F:GTP binding"/>
    <property type="evidence" value="ECO:0007669"/>
    <property type="project" value="UniProtKB-UniRule"/>
</dbReference>
<protein>
    <recommendedName>
        <fullName evidence="6">GTPase HflX</fullName>
    </recommendedName>
    <alternativeName>
        <fullName evidence="6">GTP-binding protein HflX</fullName>
    </alternativeName>
</protein>
<dbReference type="eggNOG" id="COG2262">
    <property type="taxonomic scope" value="Bacteria"/>
</dbReference>
<dbReference type="HOGENOM" id="CLU_019597_2_2_9"/>
<dbReference type="STRING" id="1286171.EAL2_c09910"/>
<feature type="binding site" evidence="7">
    <location>
        <begin position="349"/>
        <end position="351"/>
    </location>
    <ligand>
        <name>GTP</name>
        <dbReference type="ChEBI" id="CHEBI:37565"/>
    </ligand>
</feature>
<dbReference type="SUPFAM" id="SSF52540">
    <property type="entry name" value="P-loop containing nucleoside triphosphate hydrolases"/>
    <property type="match status" value="1"/>
</dbReference>
<dbReference type="InterPro" id="IPR042108">
    <property type="entry name" value="GTPase_HflX_N_sf"/>
</dbReference>
<comment type="function">
    <text evidence="6">GTPase that associates with the 50S ribosomal subunit and may have a role during protein synthesis or ribosome biogenesis.</text>
</comment>
<dbReference type="Proteomes" id="UP000019591">
    <property type="component" value="Chromosome"/>
</dbReference>
<dbReference type="AlphaFoldDB" id="W8T600"/>